<dbReference type="EMBL" id="JBJGEB010000005">
    <property type="protein sequence ID" value="MFK7642206.1"/>
    <property type="molecule type" value="Genomic_DNA"/>
</dbReference>
<keyword evidence="1" id="KW-0223">Dioxygenase</keyword>
<reference evidence="1 2" key="1">
    <citation type="submission" date="2024-11" db="EMBL/GenBank/DDBJ databases">
        <authorList>
            <person name="Mikucki A.G."/>
            <person name="Kahler C.M."/>
        </authorList>
    </citation>
    <scope>NUCLEOTIDE SEQUENCE [LARGE SCALE GENOMIC DNA]</scope>
    <source>
        <strain evidence="1 2">EXNM717</strain>
    </source>
</reference>
<keyword evidence="1" id="KW-0560">Oxidoreductase</keyword>
<accession>A0ABW8Q6G4</accession>
<dbReference type="RefSeq" id="WP_297955000.1">
    <property type="nucleotide sequence ID" value="NZ_JBJGEB010000005.1"/>
</dbReference>
<organism evidence="1 2">
    <name type="scientific">Neisseria oralis</name>
    <dbReference type="NCBI Taxonomy" id="1107316"/>
    <lineage>
        <taxon>Bacteria</taxon>
        <taxon>Pseudomonadati</taxon>
        <taxon>Pseudomonadota</taxon>
        <taxon>Betaproteobacteria</taxon>
        <taxon>Neisseriales</taxon>
        <taxon>Neisseriaceae</taxon>
        <taxon>Neisseria</taxon>
    </lineage>
</organism>
<protein>
    <submittedName>
        <fullName evidence="1">Dioxygenase</fullName>
    </submittedName>
</protein>
<proteinExistence type="predicted"/>
<gene>
    <name evidence="1" type="ORF">ACI43T_06805</name>
</gene>
<keyword evidence="2" id="KW-1185">Reference proteome</keyword>
<dbReference type="GO" id="GO:0051213">
    <property type="term" value="F:dioxygenase activity"/>
    <property type="evidence" value="ECO:0007669"/>
    <property type="project" value="UniProtKB-KW"/>
</dbReference>
<sequence length="68" mass="7676">MTELLDLIRNESAGTVGETLDFWLYECSMDEAPSAAEVAQWRDILNARGGRFARLAALCQTWLDEEQP</sequence>
<evidence type="ECO:0000313" key="2">
    <source>
        <dbReference type="Proteomes" id="UP001621964"/>
    </source>
</evidence>
<comment type="caution">
    <text evidence="1">The sequence shown here is derived from an EMBL/GenBank/DDBJ whole genome shotgun (WGS) entry which is preliminary data.</text>
</comment>
<evidence type="ECO:0000313" key="1">
    <source>
        <dbReference type="EMBL" id="MFK7642206.1"/>
    </source>
</evidence>
<dbReference type="Proteomes" id="UP001621964">
    <property type="component" value="Unassembled WGS sequence"/>
</dbReference>
<name>A0ABW8Q6G4_9NEIS</name>